<evidence type="ECO:0000313" key="6">
    <source>
        <dbReference type="Proteomes" id="UP000683557"/>
    </source>
</evidence>
<accession>A0ABX8JA90</accession>
<evidence type="ECO:0000256" key="1">
    <source>
        <dbReference type="ARBA" id="ARBA00022448"/>
    </source>
</evidence>
<dbReference type="PROSITE" id="PS50893">
    <property type="entry name" value="ABC_TRANSPORTER_2"/>
    <property type="match status" value="1"/>
</dbReference>
<sequence length="368" mass="39752">MTCAGSDFALSVRQAGPISLDAEVSCQGGELLALVGPSGSGKSTLLRAIAGLYRPAQGRIACGDECWFDHEKGINLPPQRRHIGFVPQHYGLFPHMTALHNVMAGLTHLPAQLRREKAAGWLSKVHLSGLEQRRPAELSGGQQQRVALARALAREPAIVLLDEPFSAVDRATRETLYVELAELKRELAPPIIMVTHDLNEALLLADRMTLLTRGQTLQSGHPRQVLARPVSETAARLLGIRNLFDGEVLRHDPAAGLTWLKAGAGEIAGRLVEALPLGSRVRWMVPGSAVRLRARARGDLAAGVNRLSITVKTVLPLGEECRVTALLPGIEDPLHLQVPLRLAQQLSLSPGIPTDAVLGEREIHIFTS</sequence>
<dbReference type="RefSeq" id="WP_216801448.1">
    <property type="nucleotide sequence ID" value="NZ_CP076723.1"/>
</dbReference>
<dbReference type="PANTHER" id="PTHR42781">
    <property type="entry name" value="SPERMIDINE/PUTRESCINE IMPORT ATP-BINDING PROTEIN POTA"/>
    <property type="match status" value="1"/>
</dbReference>
<organism evidence="5 6">
    <name type="scientific">Geomonas oryzisoli</name>
    <dbReference type="NCBI Taxonomy" id="2847992"/>
    <lineage>
        <taxon>Bacteria</taxon>
        <taxon>Pseudomonadati</taxon>
        <taxon>Thermodesulfobacteriota</taxon>
        <taxon>Desulfuromonadia</taxon>
        <taxon>Geobacterales</taxon>
        <taxon>Geobacteraceae</taxon>
        <taxon>Geomonas</taxon>
    </lineage>
</organism>
<dbReference type="InterPro" id="IPR050093">
    <property type="entry name" value="ABC_SmlMolc_Importer"/>
</dbReference>
<keyword evidence="2" id="KW-0547">Nucleotide-binding</keyword>
<evidence type="ECO:0000256" key="2">
    <source>
        <dbReference type="ARBA" id="ARBA00022741"/>
    </source>
</evidence>
<dbReference type="Pfam" id="PF00005">
    <property type="entry name" value="ABC_tran"/>
    <property type="match status" value="1"/>
</dbReference>
<dbReference type="GO" id="GO:0005524">
    <property type="term" value="F:ATP binding"/>
    <property type="evidence" value="ECO:0007669"/>
    <property type="project" value="UniProtKB-KW"/>
</dbReference>
<dbReference type="SMART" id="SM00382">
    <property type="entry name" value="AAA"/>
    <property type="match status" value="1"/>
</dbReference>
<keyword evidence="1" id="KW-0813">Transport</keyword>
<feature type="domain" description="ABC transporter" evidence="4">
    <location>
        <begin position="3"/>
        <end position="238"/>
    </location>
</feature>
<keyword evidence="6" id="KW-1185">Reference proteome</keyword>
<dbReference type="PROSITE" id="PS00211">
    <property type="entry name" value="ABC_TRANSPORTER_1"/>
    <property type="match status" value="1"/>
</dbReference>
<keyword evidence="3 5" id="KW-0067">ATP-binding</keyword>
<evidence type="ECO:0000259" key="4">
    <source>
        <dbReference type="PROSITE" id="PS50893"/>
    </source>
</evidence>
<reference evidence="5 6" key="1">
    <citation type="submission" date="2021-06" db="EMBL/GenBank/DDBJ databases">
        <title>Gemonas diversity in paddy soil.</title>
        <authorList>
            <person name="Liu G."/>
        </authorList>
    </citation>
    <scope>NUCLEOTIDE SEQUENCE [LARGE SCALE GENOMIC DNA]</scope>
    <source>
        <strain evidence="5 6">RG10</strain>
    </source>
</reference>
<dbReference type="InterPro" id="IPR017871">
    <property type="entry name" value="ABC_transporter-like_CS"/>
</dbReference>
<dbReference type="InterPro" id="IPR003439">
    <property type="entry name" value="ABC_transporter-like_ATP-bd"/>
</dbReference>
<dbReference type="Proteomes" id="UP000683557">
    <property type="component" value="Chromosome"/>
</dbReference>
<dbReference type="EMBL" id="CP076723">
    <property type="protein sequence ID" value="QWV94723.1"/>
    <property type="molecule type" value="Genomic_DNA"/>
</dbReference>
<dbReference type="InterPro" id="IPR003593">
    <property type="entry name" value="AAA+_ATPase"/>
</dbReference>
<protein>
    <submittedName>
        <fullName evidence="5">ABC transporter ATP-binding protein</fullName>
    </submittedName>
</protein>
<dbReference type="PANTHER" id="PTHR42781:SF4">
    <property type="entry name" value="SPERMIDINE_PUTRESCINE IMPORT ATP-BINDING PROTEIN POTA"/>
    <property type="match status" value="1"/>
</dbReference>
<proteinExistence type="predicted"/>
<evidence type="ECO:0000313" key="5">
    <source>
        <dbReference type="EMBL" id="QWV94723.1"/>
    </source>
</evidence>
<name>A0ABX8JA90_9BACT</name>
<gene>
    <name evidence="5" type="ORF">KP004_05980</name>
</gene>
<evidence type="ECO:0000256" key="3">
    <source>
        <dbReference type="ARBA" id="ARBA00022840"/>
    </source>
</evidence>